<comment type="caution">
    <text evidence="2">The sequence shown here is derived from an EMBL/GenBank/DDBJ whole genome shotgun (WGS) entry which is preliminary data.</text>
</comment>
<organism evidence="2 3">
    <name type="scientific">Eumeta variegata</name>
    <name type="common">Bagworm moth</name>
    <name type="synonym">Eumeta japonica</name>
    <dbReference type="NCBI Taxonomy" id="151549"/>
    <lineage>
        <taxon>Eukaryota</taxon>
        <taxon>Metazoa</taxon>
        <taxon>Ecdysozoa</taxon>
        <taxon>Arthropoda</taxon>
        <taxon>Hexapoda</taxon>
        <taxon>Insecta</taxon>
        <taxon>Pterygota</taxon>
        <taxon>Neoptera</taxon>
        <taxon>Endopterygota</taxon>
        <taxon>Lepidoptera</taxon>
        <taxon>Glossata</taxon>
        <taxon>Ditrysia</taxon>
        <taxon>Tineoidea</taxon>
        <taxon>Psychidae</taxon>
        <taxon>Oiketicinae</taxon>
        <taxon>Eumeta</taxon>
    </lineage>
</organism>
<dbReference type="InterPro" id="IPR025398">
    <property type="entry name" value="DUF4371"/>
</dbReference>
<feature type="domain" description="DUF4371" evidence="1">
    <location>
        <begin position="2"/>
        <end position="102"/>
    </location>
</feature>
<dbReference type="Proteomes" id="UP000299102">
    <property type="component" value="Unassembled WGS sequence"/>
</dbReference>
<dbReference type="AlphaFoldDB" id="A0A4C1UVN8"/>
<reference evidence="2 3" key="1">
    <citation type="journal article" date="2019" name="Commun. Biol.">
        <title>The bagworm genome reveals a unique fibroin gene that provides high tensile strength.</title>
        <authorList>
            <person name="Kono N."/>
            <person name="Nakamura H."/>
            <person name="Ohtoshi R."/>
            <person name="Tomita M."/>
            <person name="Numata K."/>
            <person name="Arakawa K."/>
        </authorList>
    </citation>
    <scope>NUCLEOTIDE SEQUENCE [LARGE SCALE GENOMIC DNA]</scope>
</reference>
<name>A0A4C1UVN8_EUMVA</name>
<dbReference type="PANTHER" id="PTHR45749:SF23">
    <property type="entry name" value="ZINC FINGER MYM-TYPE PROTEIN 1-LIKE"/>
    <property type="match status" value="1"/>
</dbReference>
<dbReference type="EMBL" id="BGZK01000234">
    <property type="protein sequence ID" value="GBP30505.1"/>
    <property type="molecule type" value="Genomic_DNA"/>
</dbReference>
<proteinExistence type="predicted"/>
<keyword evidence="3" id="KW-1185">Reference proteome</keyword>
<sequence length="306" mass="34912">MSDKVHKVIVEEIQSAGYFSLSVDSTPDLSHTDQLSIILRYVSPSDGMPVERFLTFLNLKIHTREEMANIVPSYLEGCKIDIAKCRGQSYDNAANMSGRYKGMQQKILEHNKYAVFIPCAAHILNLIGRSAVDCCTIAVNFFSIVQLLYNFFSASTHRWAVLKELIGNDSVLKSLSNTRWEAHAVATSVILQSYPKILDALDEIAEDTNQKGETRLESQNISNKMQDFEFIFMLTLWNDILQVFHRTSKGLQEEGLDLKTCSNLYHSLSSSLVEMRINLKNLKARQEKFFLMENIRELEDELGRNK</sequence>
<dbReference type="Pfam" id="PF14291">
    <property type="entry name" value="DUF4371"/>
    <property type="match status" value="1"/>
</dbReference>
<dbReference type="SUPFAM" id="SSF53098">
    <property type="entry name" value="Ribonuclease H-like"/>
    <property type="match status" value="1"/>
</dbReference>
<accession>A0A4C1UVN8</accession>
<gene>
    <name evidence="2" type="primary">ZMYM1</name>
    <name evidence="2" type="ORF">EVAR_94685_1</name>
</gene>
<evidence type="ECO:0000313" key="2">
    <source>
        <dbReference type="EMBL" id="GBP30505.1"/>
    </source>
</evidence>
<dbReference type="STRING" id="151549.A0A4C1UVN8"/>
<dbReference type="InterPro" id="IPR012337">
    <property type="entry name" value="RNaseH-like_sf"/>
</dbReference>
<protein>
    <submittedName>
        <fullName evidence="2">Zinc finger MYM-type protein 1</fullName>
    </submittedName>
</protein>
<dbReference type="OrthoDB" id="10063284at2759"/>
<evidence type="ECO:0000313" key="3">
    <source>
        <dbReference type="Proteomes" id="UP000299102"/>
    </source>
</evidence>
<evidence type="ECO:0000259" key="1">
    <source>
        <dbReference type="Pfam" id="PF14291"/>
    </source>
</evidence>
<dbReference type="PANTHER" id="PTHR45749">
    <property type="match status" value="1"/>
</dbReference>